<accession>A0A140L716</accession>
<evidence type="ECO:0000259" key="1">
    <source>
        <dbReference type="Pfam" id="PF01973"/>
    </source>
</evidence>
<evidence type="ECO:0000313" key="3">
    <source>
        <dbReference type="Proteomes" id="UP000070456"/>
    </source>
</evidence>
<dbReference type="EMBL" id="LOEE01000028">
    <property type="protein sequence ID" value="KXG76341.1"/>
    <property type="molecule type" value="Genomic_DNA"/>
</dbReference>
<sequence>MNQTIYERNIDAFKKSQPYIVEVIEDIDLKDQDECIVFEGMNGCHVLKVKKEDGNYILYNSFYNPYKEAKEITQNIDYTINRSLILAIGVGMGYHLLEILNHLNEKSVLLVIERNKIIFKNLLYYVDLSDAILAGKIFFILGDFEKDELTIQIKSMLRKFFVNILSIQTQILPIADMNYVRYCKKILKCISDFKSTLMFTLGNSIDDTLIGIDNRIRNLPHIIKNPGLKDFMKKYGNIYKGKPAIIIASGPSLDKNIHQLQLAQGKALLLACDGSMESLKKHNIVPDVVSSVERIMLTYEAFYKGKKMPDDTVLAAPAVVRPEIFQTFNTKTLSLFKSEPIAEWFNKMVYDKGMVWSGASVAHQLMGLALALGADPIILVGQDLAYSPDGVSHTSEAAVKEKVDLSNIEIYVKDIHGRDVPTTFVWKKFLEIYENAISSLKINCIDATEGGAYIQGTKVMPLREVIENYCSEELPKFRTLIDSIEVEKEYIHRAYRKVLRSLIRLAKVYDVVVKRCEKSLAHNQHAKTLIENGIQTDEELDQVYDAIDYTEYKIVKKIRKDQGLNMFFQYPIMATINKINELGTEITWDVLARNLDIQKELLEVIIYYSKKMLFILKAGFEFIKEKAAEELNSDEISNIEYPHGILPK</sequence>
<comment type="caution">
    <text evidence="2">The sequence shown here is derived from an EMBL/GenBank/DDBJ whole genome shotgun (WGS) entry which is preliminary data.</text>
</comment>
<gene>
    <name evidence="2" type="ORF">AN619_12990</name>
</gene>
<dbReference type="STRING" id="520762.AN619_12990"/>
<organism evidence="2 3">
    <name type="scientific">Thermotalea metallivorans</name>
    <dbReference type="NCBI Taxonomy" id="520762"/>
    <lineage>
        <taxon>Bacteria</taxon>
        <taxon>Bacillati</taxon>
        <taxon>Bacillota</taxon>
        <taxon>Clostridia</taxon>
        <taxon>Peptostreptococcales</taxon>
        <taxon>Thermotaleaceae</taxon>
        <taxon>Thermotalea</taxon>
    </lineage>
</organism>
<feature type="domain" description="6-hydroxymethylpterin diphosphokinase MptE-like" evidence="1">
    <location>
        <begin position="214"/>
        <end position="387"/>
    </location>
</feature>
<name>A0A140L716_9FIRM</name>
<protein>
    <recommendedName>
        <fullName evidence="1">6-hydroxymethylpterin diphosphokinase MptE-like domain-containing protein</fullName>
    </recommendedName>
</protein>
<dbReference type="Proteomes" id="UP000070456">
    <property type="component" value="Unassembled WGS sequence"/>
</dbReference>
<dbReference type="Pfam" id="PF01973">
    <property type="entry name" value="MptE-like"/>
    <property type="match status" value="1"/>
</dbReference>
<dbReference type="PANTHER" id="PTHR41786">
    <property type="entry name" value="MOTILITY ACCESSORY FACTOR MAF"/>
    <property type="match status" value="1"/>
</dbReference>
<dbReference type="OrthoDB" id="5291305at2"/>
<dbReference type="RefSeq" id="WP_068555891.1">
    <property type="nucleotide sequence ID" value="NZ_LOEE01000028.1"/>
</dbReference>
<proteinExistence type="predicted"/>
<dbReference type="PANTHER" id="PTHR41786:SF1">
    <property type="entry name" value="6-HYDROXYMETHYLPTERIN DIPHOSPHOKINASE MPTE-LIKE DOMAIN-CONTAINING PROTEIN"/>
    <property type="match status" value="1"/>
</dbReference>
<dbReference type="PATRIC" id="fig|520762.4.peg.1445"/>
<reference evidence="2 3" key="1">
    <citation type="submission" date="2015-12" db="EMBL/GenBank/DDBJ databases">
        <title>Draft genome sequence of the thermoanaerobe Thermotalea metallivorans, an isolate from the runoff channel of the Great Artesian Basin, Australia.</title>
        <authorList>
            <person name="Patel B.K."/>
        </authorList>
    </citation>
    <scope>NUCLEOTIDE SEQUENCE [LARGE SCALE GENOMIC DNA]</scope>
    <source>
        <strain evidence="2 3">B2-1</strain>
    </source>
</reference>
<dbReference type="AlphaFoldDB" id="A0A140L716"/>
<dbReference type="InterPro" id="IPR002826">
    <property type="entry name" value="MptE-like"/>
</dbReference>
<evidence type="ECO:0000313" key="2">
    <source>
        <dbReference type="EMBL" id="KXG76341.1"/>
    </source>
</evidence>
<keyword evidence="3" id="KW-1185">Reference proteome</keyword>